<dbReference type="GO" id="GO:0016787">
    <property type="term" value="F:hydrolase activity"/>
    <property type="evidence" value="ECO:0007669"/>
    <property type="project" value="UniProtKB-KW"/>
</dbReference>
<name>A0A160P4F1_STRLU</name>
<gene>
    <name evidence="1" type="ORF">SLA_4757</name>
</gene>
<reference evidence="1 2" key="1">
    <citation type="journal article" date="2016" name="Genome Announc.">
        <title>Complete Genome Sequence of Thiostrepton-Producing Streptomyces laurentii ATCC 31255.</title>
        <authorList>
            <person name="Doi K."/>
            <person name="Fujino Y."/>
            <person name="Nagayoshi Y."/>
            <person name="Ohshima T."/>
            <person name="Ogata S."/>
        </authorList>
    </citation>
    <scope>NUCLEOTIDE SEQUENCE [LARGE SCALE GENOMIC DNA]</scope>
    <source>
        <strain evidence="1 2">ATCC 31255</strain>
    </source>
</reference>
<dbReference type="SUPFAM" id="SSF53474">
    <property type="entry name" value="alpha/beta-Hydrolases"/>
    <property type="match status" value="1"/>
</dbReference>
<dbReference type="PANTHER" id="PTHR13136:SF11">
    <property type="entry name" value="TESTIS-EXPRESSED PROTEIN 30"/>
    <property type="match status" value="1"/>
</dbReference>
<dbReference type="RefSeq" id="WP_359880960.1">
    <property type="nucleotide sequence ID" value="NZ_JBEYHT010000043.1"/>
</dbReference>
<dbReference type="Gene3D" id="3.40.50.1820">
    <property type="entry name" value="alpha/beta hydrolase"/>
    <property type="match status" value="1"/>
</dbReference>
<keyword evidence="1" id="KW-0378">Hydrolase</keyword>
<dbReference type="InterPro" id="IPR029058">
    <property type="entry name" value="AB_hydrolase_fold"/>
</dbReference>
<dbReference type="PANTHER" id="PTHR13136">
    <property type="entry name" value="TESTIS DEVELOPMENT PROTEIN PRTD"/>
    <property type="match status" value="1"/>
</dbReference>
<organism evidence="1 2">
    <name type="scientific">Streptomyces laurentii</name>
    <dbReference type="NCBI Taxonomy" id="39478"/>
    <lineage>
        <taxon>Bacteria</taxon>
        <taxon>Bacillati</taxon>
        <taxon>Actinomycetota</taxon>
        <taxon>Actinomycetes</taxon>
        <taxon>Kitasatosporales</taxon>
        <taxon>Streptomycetaceae</taxon>
        <taxon>Streptomyces</taxon>
    </lineage>
</organism>
<protein>
    <submittedName>
        <fullName evidence="1">Dienelactone hydrolase</fullName>
    </submittedName>
</protein>
<dbReference type="AlphaFoldDB" id="A0A160P4F1"/>
<evidence type="ECO:0000313" key="2">
    <source>
        <dbReference type="Proteomes" id="UP000217676"/>
    </source>
</evidence>
<dbReference type="Proteomes" id="UP000217676">
    <property type="component" value="Chromosome"/>
</dbReference>
<evidence type="ECO:0000313" key="1">
    <source>
        <dbReference type="EMBL" id="BAU85641.1"/>
    </source>
</evidence>
<keyword evidence="2" id="KW-1185">Reference proteome</keyword>
<accession>A0A160P4F1</accession>
<sequence>MAHNALVGTADSRTPRLGRAVGATQPVTQAGGVVLLLPDGEAASSRRPSARAHAAALPLARRLAREGRADGLVAHVVRYRGRGWNGSDAQLAADASWAVSEAVRRYGDVPVCLAGRGMGARAALRAGGHDAVASVLALAPWLPEEDRAAEPEPVRQLVGRRVLLVHGTRDARTDPELSFRFAERAKKTNRDTCRFEVHADGHALRQYHAEVHALAVDFVLSSLFGHPQSRPLTDALAAPPPLGLRMPLAAGFGRSLNR</sequence>
<proteinExistence type="predicted"/>
<dbReference type="KEGG" id="slau:SLA_4757"/>
<dbReference type="EMBL" id="AP017424">
    <property type="protein sequence ID" value="BAU85641.1"/>
    <property type="molecule type" value="Genomic_DNA"/>
</dbReference>
<dbReference type="InterPro" id="IPR026555">
    <property type="entry name" value="NSL3/Tex30"/>
</dbReference>